<evidence type="ECO:0000313" key="7">
    <source>
        <dbReference type="Proteomes" id="UP000434916"/>
    </source>
</evidence>
<evidence type="ECO:0000259" key="2">
    <source>
        <dbReference type="Pfam" id="PF04773"/>
    </source>
</evidence>
<evidence type="ECO:0000313" key="6">
    <source>
        <dbReference type="EMBL" id="MTV01911.1"/>
    </source>
</evidence>
<organism evidence="6 8">
    <name type="scientific">Parabacteroides merdae</name>
    <dbReference type="NCBI Taxonomy" id="46503"/>
    <lineage>
        <taxon>Bacteria</taxon>
        <taxon>Pseudomonadati</taxon>
        <taxon>Bacteroidota</taxon>
        <taxon>Bacteroidia</taxon>
        <taxon>Bacteroidales</taxon>
        <taxon>Tannerellaceae</taxon>
        <taxon>Parabacteroides</taxon>
    </lineage>
</organism>
<dbReference type="InterPro" id="IPR006860">
    <property type="entry name" value="FecR"/>
</dbReference>
<dbReference type="Pfam" id="PF16344">
    <property type="entry name" value="FecR_C"/>
    <property type="match status" value="1"/>
</dbReference>
<dbReference type="GO" id="GO:0016989">
    <property type="term" value="F:sigma factor antagonist activity"/>
    <property type="evidence" value="ECO:0007669"/>
    <property type="project" value="TreeGrafter"/>
</dbReference>
<keyword evidence="1" id="KW-0812">Transmembrane</keyword>
<dbReference type="PANTHER" id="PTHR30273:SF2">
    <property type="entry name" value="PROTEIN FECR"/>
    <property type="match status" value="1"/>
</dbReference>
<dbReference type="InterPro" id="IPR012373">
    <property type="entry name" value="Ferrdict_sens_TM"/>
</dbReference>
<keyword evidence="1" id="KW-0472">Membrane</keyword>
<dbReference type="EMBL" id="WNDD01000009">
    <property type="protein sequence ID" value="MTV01911.1"/>
    <property type="molecule type" value="Genomic_DNA"/>
</dbReference>
<comment type="caution">
    <text evidence="6">The sequence shown here is derived from an EMBL/GenBank/DDBJ whole genome shotgun (WGS) entry which is preliminary data.</text>
</comment>
<proteinExistence type="predicted"/>
<dbReference type="Gene3D" id="2.60.120.1440">
    <property type="match status" value="1"/>
</dbReference>
<dbReference type="PANTHER" id="PTHR30273">
    <property type="entry name" value="PERIPLASMIC SIGNAL SENSOR AND SIGMA FACTOR ACTIVATOR FECR-RELATED"/>
    <property type="match status" value="1"/>
</dbReference>
<dbReference type="EMBL" id="WNCN01000018">
    <property type="protein sequence ID" value="MTU40427.1"/>
    <property type="molecule type" value="Genomic_DNA"/>
</dbReference>
<dbReference type="OrthoDB" id="1098493at2"/>
<feature type="domain" description="Protein FecR C-terminal" evidence="3">
    <location>
        <begin position="252"/>
        <end position="320"/>
    </location>
</feature>
<evidence type="ECO:0000256" key="1">
    <source>
        <dbReference type="SAM" id="Phobius"/>
    </source>
</evidence>
<sequence>MERQIEKYFQEELNADERLDFLKQVESDNELKKQFIKFKNTYALLSFSDAACGKKTTRDSYTQFLCKMRAKHIRQISFYLFKYAAIITLLIIFAYQAGVNQHSEILQENIENKLHVPAGQRIKLTLQDGTTVWLNSHTTLTYPAIFDKKERRVAIDGEAFFIVAQDKHKPFIVSSQGIETKVLGTQFNICSYRKNNDVRTSLIEGSLQIYFTGKENESIILSPNEQISIKNGTIKVDTISHHDYFLWKEGIYSFKDELLVDILNKLQLYYDVRIIIRNPSINQEKYTGKFRQRDSIDDILRMLQKIHKFKIQKDEENNIITLS</sequence>
<dbReference type="Gene3D" id="3.55.50.30">
    <property type="match status" value="1"/>
</dbReference>
<dbReference type="PIRSF" id="PIRSF018266">
    <property type="entry name" value="FecR"/>
    <property type="match status" value="1"/>
</dbReference>
<dbReference type="FunFam" id="2.60.120.1440:FF:000001">
    <property type="entry name" value="Putative anti-sigma factor"/>
    <property type="match status" value="1"/>
</dbReference>
<dbReference type="Pfam" id="PF04773">
    <property type="entry name" value="FecR"/>
    <property type="match status" value="1"/>
</dbReference>
<feature type="transmembrane region" description="Helical" evidence="1">
    <location>
        <begin position="76"/>
        <end position="95"/>
    </location>
</feature>
<dbReference type="InterPro" id="IPR032508">
    <property type="entry name" value="FecR_C"/>
</dbReference>
<keyword evidence="7" id="KW-1185">Reference proteome</keyword>
<name>A0A9Q4RE53_9BACT</name>
<accession>A0A9Q4RE53</accession>
<dbReference type="RefSeq" id="WP_005641410.1">
    <property type="nucleotide sequence ID" value="NZ_BAABYG010000001.1"/>
</dbReference>
<dbReference type="Proteomes" id="UP000482671">
    <property type="component" value="Unassembled WGS sequence"/>
</dbReference>
<keyword evidence="1" id="KW-1133">Transmembrane helix</keyword>
<feature type="domain" description="FecR protein" evidence="2">
    <location>
        <begin position="114"/>
        <end position="206"/>
    </location>
</feature>
<protein>
    <submittedName>
        <fullName evidence="4">Anti-sigma factor</fullName>
    </submittedName>
    <submittedName>
        <fullName evidence="6">DUF4974 domain-containing protein</fullName>
    </submittedName>
</protein>
<dbReference type="GeneID" id="49202952"/>
<dbReference type="AlphaFoldDB" id="A0A9Q4RE53"/>
<reference evidence="7 8" key="1">
    <citation type="journal article" date="2019" name="Nat. Med.">
        <title>A library of human gut bacterial isolates paired with longitudinal multiomics data enables mechanistic microbiome research.</title>
        <authorList>
            <person name="Poyet M."/>
            <person name="Groussin M."/>
            <person name="Gibbons S.M."/>
            <person name="Avila-Pacheco J."/>
            <person name="Jiang X."/>
            <person name="Kearney S.M."/>
            <person name="Perrotta A.R."/>
            <person name="Berdy B."/>
            <person name="Zhao S."/>
            <person name="Lieberman T.D."/>
            <person name="Swanson P.K."/>
            <person name="Smith M."/>
            <person name="Roesemann S."/>
            <person name="Alexander J.E."/>
            <person name="Rich S.A."/>
            <person name="Livny J."/>
            <person name="Vlamakis H."/>
            <person name="Clish C."/>
            <person name="Bullock K."/>
            <person name="Deik A."/>
            <person name="Scott J."/>
            <person name="Pierce K.A."/>
            <person name="Xavier R.J."/>
            <person name="Alm E.J."/>
        </authorList>
    </citation>
    <scope>NUCLEOTIDE SEQUENCE [LARGE SCALE GENOMIC DNA]</scope>
    <source>
        <strain evidence="6 8">BIOML-A11</strain>
        <strain evidence="5 7">BIOML-A29</strain>
    </source>
</reference>
<evidence type="ECO:0000313" key="4">
    <source>
        <dbReference type="EMBL" id="GKH74223.1"/>
    </source>
</evidence>
<gene>
    <name evidence="4" type="ORF">CE91St3_40860</name>
    <name evidence="5" type="ORF">GMD82_13380</name>
    <name evidence="6" type="ORF">GME02_09595</name>
</gene>
<evidence type="ECO:0000313" key="5">
    <source>
        <dbReference type="EMBL" id="MTU40427.1"/>
    </source>
</evidence>
<dbReference type="EMBL" id="BQNZ01000006">
    <property type="protein sequence ID" value="GKH74223.1"/>
    <property type="molecule type" value="Genomic_DNA"/>
</dbReference>
<dbReference type="Proteomes" id="UP000434916">
    <property type="component" value="Unassembled WGS sequence"/>
</dbReference>
<evidence type="ECO:0000259" key="3">
    <source>
        <dbReference type="Pfam" id="PF16344"/>
    </source>
</evidence>
<evidence type="ECO:0000313" key="8">
    <source>
        <dbReference type="Proteomes" id="UP000482671"/>
    </source>
</evidence>
<dbReference type="Proteomes" id="UP001055114">
    <property type="component" value="Unassembled WGS sequence"/>
</dbReference>
<reference evidence="4" key="2">
    <citation type="submission" date="2022-01" db="EMBL/GenBank/DDBJ databases">
        <title>Novel bile acid biosynthetic pathways are enriched in the microbiome of centenarians.</title>
        <authorList>
            <person name="Sato Y."/>
            <person name="Atarashi K."/>
            <person name="Plichta R.D."/>
            <person name="Arai Y."/>
            <person name="Sasajima S."/>
            <person name="Kearney M.S."/>
            <person name="Suda W."/>
            <person name="Takeshita K."/>
            <person name="Sasaki T."/>
            <person name="Okamoto S."/>
            <person name="Skelly N.A."/>
            <person name="Okamura Y."/>
            <person name="Vlamakis H."/>
            <person name="Li Y."/>
            <person name="Tanoue T."/>
            <person name="Takei H."/>
            <person name="Nittono H."/>
            <person name="Narushima S."/>
            <person name="Irie J."/>
            <person name="Itoh H."/>
            <person name="Moriya K."/>
            <person name="Sugiura Y."/>
            <person name="Suematsu M."/>
            <person name="Moritoki N."/>
            <person name="Shibata S."/>
            <person name="Littman R.D."/>
            <person name="Fischbach A.M."/>
            <person name="Uwamino Y."/>
            <person name="Inoue T."/>
            <person name="Honda A."/>
            <person name="Hattori M."/>
            <person name="Murai T."/>
            <person name="Xavier J.R."/>
            <person name="Hirose N."/>
            <person name="Honda K."/>
        </authorList>
    </citation>
    <scope>NUCLEOTIDE SEQUENCE</scope>
    <source>
        <strain evidence="4">CE91-St3</strain>
    </source>
</reference>